<feature type="domain" description="Thioredoxin" evidence="2">
    <location>
        <begin position="62"/>
        <end position="190"/>
    </location>
</feature>
<reference evidence="3 4" key="1">
    <citation type="journal article" date="2024" name="Nat. Commun.">
        <title>Phylogenomics reveals the evolutionary origins of lichenization in chlorophyte algae.</title>
        <authorList>
            <person name="Puginier C."/>
            <person name="Libourel C."/>
            <person name="Otte J."/>
            <person name="Skaloud P."/>
            <person name="Haon M."/>
            <person name="Grisel S."/>
            <person name="Petersen M."/>
            <person name="Berrin J.G."/>
            <person name="Delaux P.M."/>
            <person name="Dal Grande F."/>
            <person name="Keller J."/>
        </authorList>
    </citation>
    <scope>NUCLEOTIDE SEQUENCE [LARGE SCALE GENOMIC DNA]</scope>
    <source>
        <strain evidence="3 4">SAG 216-7</strain>
    </source>
</reference>
<dbReference type="InterPro" id="IPR013766">
    <property type="entry name" value="Thioredoxin_domain"/>
</dbReference>
<gene>
    <name evidence="3" type="ORF">WJX75_008814</name>
</gene>
<dbReference type="InterPro" id="IPR036249">
    <property type="entry name" value="Thioredoxin-like_sf"/>
</dbReference>
<comment type="caution">
    <text evidence="3">The sequence shown here is derived from an EMBL/GenBank/DDBJ whole genome shotgun (WGS) entry which is preliminary data.</text>
</comment>
<keyword evidence="1" id="KW-1015">Disulfide bond</keyword>
<accession>A0ABR2YIN4</accession>
<dbReference type="EMBL" id="JALJOT010000011">
    <property type="protein sequence ID" value="KAK9905908.1"/>
    <property type="molecule type" value="Genomic_DNA"/>
</dbReference>
<dbReference type="CDD" id="cd02947">
    <property type="entry name" value="TRX_family"/>
    <property type="match status" value="1"/>
</dbReference>
<dbReference type="PROSITE" id="PS51352">
    <property type="entry name" value="THIOREDOXIN_2"/>
    <property type="match status" value="1"/>
</dbReference>
<organism evidence="3 4">
    <name type="scientific">Coccomyxa subellipsoidea</name>
    <dbReference type="NCBI Taxonomy" id="248742"/>
    <lineage>
        <taxon>Eukaryota</taxon>
        <taxon>Viridiplantae</taxon>
        <taxon>Chlorophyta</taxon>
        <taxon>core chlorophytes</taxon>
        <taxon>Trebouxiophyceae</taxon>
        <taxon>Trebouxiophyceae incertae sedis</taxon>
        <taxon>Coccomyxaceae</taxon>
        <taxon>Coccomyxa</taxon>
    </lineage>
</organism>
<evidence type="ECO:0000256" key="1">
    <source>
        <dbReference type="ARBA" id="ARBA00023157"/>
    </source>
</evidence>
<evidence type="ECO:0000313" key="3">
    <source>
        <dbReference type="EMBL" id="KAK9905908.1"/>
    </source>
</evidence>
<evidence type="ECO:0000313" key="4">
    <source>
        <dbReference type="Proteomes" id="UP001491310"/>
    </source>
</evidence>
<keyword evidence="4" id="KW-1185">Reference proteome</keyword>
<dbReference type="Pfam" id="PF00085">
    <property type="entry name" value="Thioredoxin"/>
    <property type="match status" value="1"/>
</dbReference>
<dbReference type="PROSITE" id="PS00194">
    <property type="entry name" value="THIOREDOXIN_1"/>
    <property type="match status" value="1"/>
</dbReference>
<protein>
    <recommendedName>
        <fullName evidence="2">Thioredoxin domain-containing protein</fullName>
    </recommendedName>
</protein>
<dbReference type="SUPFAM" id="SSF52833">
    <property type="entry name" value="Thioredoxin-like"/>
    <property type="match status" value="1"/>
</dbReference>
<dbReference type="PRINTS" id="PR00421">
    <property type="entry name" value="THIOREDOXIN"/>
</dbReference>
<dbReference type="Proteomes" id="UP001491310">
    <property type="component" value="Unassembled WGS sequence"/>
</dbReference>
<sequence>MATPIDALHMRQIRLPGRSIHSGAPRPAFRPVARASREEAIANMQSFKAGLANALTSREESLRAEVAAKAATVEEGSPEQATTSGLRELTKDDFYPFLREASDKLVIVDFYTDWCGPCKLMVPLLEDLAQELAGRVEIVKFNCNKNNKELGVALGIKVAPTFQLYRAEKQVAMMTGAKIDELRELIEKHV</sequence>
<dbReference type="InterPro" id="IPR017937">
    <property type="entry name" value="Thioredoxin_CS"/>
</dbReference>
<evidence type="ECO:0000259" key="2">
    <source>
        <dbReference type="PROSITE" id="PS51352"/>
    </source>
</evidence>
<proteinExistence type="predicted"/>
<dbReference type="Gene3D" id="3.40.30.10">
    <property type="entry name" value="Glutaredoxin"/>
    <property type="match status" value="1"/>
</dbReference>
<name>A0ABR2YIN4_9CHLO</name>
<dbReference type="PANTHER" id="PTHR46115">
    <property type="entry name" value="THIOREDOXIN-LIKE PROTEIN 1"/>
    <property type="match status" value="1"/>
</dbReference>